<dbReference type="AlphaFoldDB" id="A0A9Q0NE92"/>
<dbReference type="GO" id="GO:0030424">
    <property type="term" value="C:axon"/>
    <property type="evidence" value="ECO:0007669"/>
    <property type="project" value="TreeGrafter"/>
</dbReference>
<dbReference type="Proteomes" id="UP001151699">
    <property type="component" value="Chromosome A"/>
</dbReference>
<evidence type="ECO:0000256" key="2">
    <source>
        <dbReference type="ARBA" id="ARBA00022475"/>
    </source>
</evidence>
<gene>
    <name evidence="9" type="primary">Gr2a_1</name>
    <name evidence="9" type="ORF">Bhyg_03954</name>
</gene>
<reference evidence="9" key="1">
    <citation type="submission" date="2022-07" db="EMBL/GenBank/DDBJ databases">
        <authorList>
            <person name="Trinca V."/>
            <person name="Uliana J.V.C."/>
            <person name="Torres T.T."/>
            <person name="Ward R.J."/>
            <person name="Monesi N."/>
        </authorList>
    </citation>
    <scope>NUCLEOTIDE SEQUENCE</scope>
    <source>
        <strain evidence="9">HSMRA1968</strain>
        <tissue evidence="9">Whole embryos</tissue>
    </source>
</reference>
<proteinExistence type="predicted"/>
<comment type="caution">
    <text evidence="9">The sequence shown here is derived from an EMBL/GenBank/DDBJ whole genome shotgun (WGS) entry which is preliminary data.</text>
</comment>
<keyword evidence="10" id="KW-1185">Reference proteome</keyword>
<organism evidence="9 10">
    <name type="scientific">Pseudolycoriella hygida</name>
    <dbReference type="NCBI Taxonomy" id="35572"/>
    <lineage>
        <taxon>Eukaryota</taxon>
        <taxon>Metazoa</taxon>
        <taxon>Ecdysozoa</taxon>
        <taxon>Arthropoda</taxon>
        <taxon>Hexapoda</taxon>
        <taxon>Insecta</taxon>
        <taxon>Pterygota</taxon>
        <taxon>Neoptera</taxon>
        <taxon>Endopterygota</taxon>
        <taxon>Diptera</taxon>
        <taxon>Nematocera</taxon>
        <taxon>Sciaroidea</taxon>
        <taxon>Sciaridae</taxon>
        <taxon>Pseudolycoriella</taxon>
    </lineage>
</organism>
<dbReference type="OrthoDB" id="6478931at2759"/>
<dbReference type="GO" id="GO:0030425">
    <property type="term" value="C:dendrite"/>
    <property type="evidence" value="ECO:0007669"/>
    <property type="project" value="TreeGrafter"/>
</dbReference>
<dbReference type="PANTHER" id="PTHR21143:SF104">
    <property type="entry name" value="GUSTATORY RECEPTOR 8A-RELATED"/>
    <property type="match status" value="1"/>
</dbReference>
<name>A0A9Q0NE92_9DIPT</name>
<dbReference type="Pfam" id="PF08395">
    <property type="entry name" value="7tm_7"/>
    <property type="match status" value="1"/>
</dbReference>
<sequence>ALSCGHVLDMHNRNSDWARVESFDLWLLHRKIEFNAYNFFKIDLSLLYTIIGALATYTLILIQFKQQEETLVEETSLGKE</sequence>
<comment type="subcellular location">
    <subcellularLocation>
        <location evidence="1">Cell membrane</location>
        <topology evidence="1">Multi-pass membrane protein</topology>
    </subcellularLocation>
</comment>
<dbReference type="InterPro" id="IPR013604">
    <property type="entry name" value="7TM_chemorcpt"/>
</dbReference>
<dbReference type="GO" id="GO:0043025">
    <property type="term" value="C:neuronal cell body"/>
    <property type="evidence" value="ECO:0007669"/>
    <property type="project" value="TreeGrafter"/>
</dbReference>
<dbReference type="GO" id="GO:0008049">
    <property type="term" value="P:male courtship behavior"/>
    <property type="evidence" value="ECO:0007669"/>
    <property type="project" value="TreeGrafter"/>
</dbReference>
<keyword evidence="2" id="KW-1003">Cell membrane</keyword>
<protein>
    <submittedName>
        <fullName evidence="9">Gustatory receptor 2a</fullName>
    </submittedName>
</protein>
<evidence type="ECO:0000256" key="3">
    <source>
        <dbReference type="ARBA" id="ARBA00022692"/>
    </source>
</evidence>
<keyword evidence="5 8" id="KW-0472">Membrane</keyword>
<keyword evidence="4 8" id="KW-1133">Transmembrane helix</keyword>
<evidence type="ECO:0000256" key="6">
    <source>
        <dbReference type="ARBA" id="ARBA00023170"/>
    </source>
</evidence>
<dbReference type="EMBL" id="WJQU01000001">
    <property type="protein sequence ID" value="KAJ6648723.1"/>
    <property type="molecule type" value="Genomic_DNA"/>
</dbReference>
<keyword evidence="3 8" id="KW-0812">Transmembrane</keyword>
<accession>A0A9Q0NE92</accession>
<dbReference type="PANTHER" id="PTHR21143">
    <property type="entry name" value="INVERTEBRATE GUSTATORY RECEPTOR"/>
    <property type="match status" value="1"/>
</dbReference>
<evidence type="ECO:0000256" key="1">
    <source>
        <dbReference type="ARBA" id="ARBA00004651"/>
    </source>
</evidence>
<evidence type="ECO:0000313" key="9">
    <source>
        <dbReference type="EMBL" id="KAJ6648723.1"/>
    </source>
</evidence>
<evidence type="ECO:0000313" key="10">
    <source>
        <dbReference type="Proteomes" id="UP001151699"/>
    </source>
</evidence>
<keyword evidence="7" id="KW-0807">Transducer</keyword>
<dbReference type="GO" id="GO:0007635">
    <property type="term" value="P:chemosensory behavior"/>
    <property type="evidence" value="ECO:0007669"/>
    <property type="project" value="TreeGrafter"/>
</dbReference>
<evidence type="ECO:0000256" key="8">
    <source>
        <dbReference type="SAM" id="Phobius"/>
    </source>
</evidence>
<evidence type="ECO:0000256" key="5">
    <source>
        <dbReference type="ARBA" id="ARBA00023136"/>
    </source>
</evidence>
<dbReference type="GO" id="GO:0050909">
    <property type="term" value="P:sensory perception of taste"/>
    <property type="evidence" value="ECO:0007669"/>
    <property type="project" value="InterPro"/>
</dbReference>
<feature type="transmembrane region" description="Helical" evidence="8">
    <location>
        <begin position="44"/>
        <end position="62"/>
    </location>
</feature>
<evidence type="ECO:0000256" key="7">
    <source>
        <dbReference type="ARBA" id="ARBA00023224"/>
    </source>
</evidence>
<keyword evidence="6 9" id="KW-0675">Receptor</keyword>
<dbReference type="GO" id="GO:0005886">
    <property type="term" value="C:plasma membrane"/>
    <property type="evidence" value="ECO:0007669"/>
    <property type="project" value="UniProtKB-SubCell"/>
</dbReference>
<feature type="non-terminal residue" evidence="9">
    <location>
        <position position="80"/>
    </location>
</feature>
<evidence type="ECO:0000256" key="4">
    <source>
        <dbReference type="ARBA" id="ARBA00022989"/>
    </source>
</evidence>
<dbReference type="GO" id="GO:0007165">
    <property type="term" value="P:signal transduction"/>
    <property type="evidence" value="ECO:0007669"/>
    <property type="project" value="UniProtKB-KW"/>
</dbReference>